<evidence type="ECO:0000256" key="1">
    <source>
        <dbReference type="SAM" id="Phobius"/>
    </source>
</evidence>
<dbReference type="GO" id="GO:0016020">
    <property type="term" value="C:membrane"/>
    <property type="evidence" value="ECO:0007669"/>
    <property type="project" value="TreeGrafter"/>
</dbReference>
<feature type="transmembrane region" description="Helical" evidence="1">
    <location>
        <begin position="34"/>
        <end position="52"/>
    </location>
</feature>
<feature type="transmembrane region" description="Helical" evidence="1">
    <location>
        <begin position="58"/>
        <end position="79"/>
    </location>
</feature>
<dbReference type="PANTHER" id="PTHR32251:SF17">
    <property type="entry name" value="STEROID 5-ALPHA REDUCTASE C-TERMINAL DOMAIN-CONTAINING PROTEIN"/>
    <property type="match status" value="1"/>
</dbReference>
<dbReference type="AlphaFoldDB" id="A0A6J6KAF6"/>
<dbReference type="InterPro" id="IPR010721">
    <property type="entry name" value="UstE-like"/>
</dbReference>
<feature type="transmembrane region" description="Helical" evidence="1">
    <location>
        <begin position="184"/>
        <end position="202"/>
    </location>
</feature>
<feature type="transmembrane region" description="Helical" evidence="1">
    <location>
        <begin position="208"/>
        <end position="230"/>
    </location>
</feature>
<name>A0A6J6KAF6_9ZZZZ</name>
<proteinExistence type="predicted"/>
<keyword evidence="1" id="KW-1133">Transmembrane helix</keyword>
<sequence length="259" mass="28818">MIVDIFSSSAIAVGLLMLSVWLLSLLLKNASIVDIFWGLGFVVVGWVAKFASDGSSDVGLIVAAMVSIWGLRLAGYLWWRNHGKGEDFRYVAMRKHYGVRFPLISLVTVFALQGVLMFVVSIPVQLAQQPSNESINFLGVIGVLVWFIGVMFESVGDVQLARFKARPESSGKVMDKGLWRYTRHPNYFGDACAWWGIAIVALQSNTGWLGLLGAGVMSFLLVRVSGVPMLEKTMHKRRPDYVAYQERTSGFVPRKPKNR</sequence>
<dbReference type="PANTHER" id="PTHR32251">
    <property type="entry name" value="3-OXO-5-ALPHA-STEROID 4-DEHYDROGENASE"/>
    <property type="match status" value="1"/>
</dbReference>
<dbReference type="EMBL" id="CAEZWH010000026">
    <property type="protein sequence ID" value="CAB4646767.1"/>
    <property type="molecule type" value="Genomic_DNA"/>
</dbReference>
<keyword evidence="1" id="KW-0472">Membrane</keyword>
<feature type="transmembrane region" description="Helical" evidence="1">
    <location>
        <begin position="99"/>
        <end position="122"/>
    </location>
</feature>
<accession>A0A6J6KAF6</accession>
<dbReference type="Gene3D" id="1.20.120.1630">
    <property type="match status" value="1"/>
</dbReference>
<reference evidence="2" key="1">
    <citation type="submission" date="2020-05" db="EMBL/GenBank/DDBJ databases">
        <authorList>
            <person name="Chiriac C."/>
            <person name="Salcher M."/>
            <person name="Ghai R."/>
            <person name="Kavagutti S V."/>
        </authorList>
    </citation>
    <scope>NUCLEOTIDE SEQUENCE</scope>
</reference>
<organism evidence="2">
    <name type="scientific">freshwater metagenome</name>
    <dbReference type="NCBI Taxonomy" id="449393"/>
    <lineage>
        <taxon>unclassified sequences</taxon>
        <taxon>metagenomes</taxon>
        <taxon>ecological metagenomes</taxon>
    </lineage>
</organism>
<dbReference type="PROSITE" id="PS50244">
    <property type="entry name" value="S5A_REDUCTASE"/>
    <property type="match status" value="1"/>
</dbReference>
<keyword evidence="1" id="KW-0812">Transmembrane</keyword>
<protein>
    <submittedName>
        <fullName evidence="2">Unannotated protein</fullName>
    </submittedName>
</protein>
<feature type="transmembrane region" description="Helical" evidence="1">
    <location>
        <begin position="6"/>
        <end position="27"/>
    </location>
</feature>
<feature type="transmembrane region" description="Helical" evidence="1">
    <location>
        <begin position="134"/>
        <end position="156"/>
    </location>
</feature>
<evidence type="ECO:0000313" key="2">
    <source>
        <dbReference type="EMBL" id="CAB4646767.1"/>
    </source>
</evidence>
<gene>
    <name evidence="2" type="ORF">UFOPK2195_00250</name>
</gene>
<dbReference type="Pfam" id="PF06966">
    <property type="entry name" value="DUF1295"/>
    <property type="match status" value="1"/>
</dbReference>